<dbReference type="GO" id="GO:0019172">
    <property type="term" value="F:glyoxalase III activity"/>
    <property type="evidence" value="ECO:0007669"/>
    <property type="project" value="UniProtKB-EC"/>
</dbReference>
<dbReference type="PANTHER" id="PTHR48094:SF11">
    <property type="entry name" value="GLUTATHIONE-INDEPENDENT GLYOXALASE HSP31-RELATED"/>
    <property type="match status" value="1"/>
</dbReference>
<evidence type="ECO:0000256" key="4">
    <source>
        <dbReference type="ARBA" id="ARBA00038493"/>
    </source>
</evidence>
<reference evidence="7" key="2">
    <citation type="journal article" date="2018" name="Nat. Commun.">
        <title>Extreme sensitivity to ultraviolet light in the fungal pathogen causing white-nose syndrome of bats.</title>
        <authorList>
            <person name="Palmer J.M."/>
            <person name="Drees K.P."/>
            <person name="Foster J.T."/>
            <person name="Lindner D.L."/>
        </authorList>
    </citation>
    <scope>NUCLEOTIDE SEQUENCE [LARGE SCALE GENOMIC DNA]</scope>
    <source>
        <strain evidence="7">UAMH 10579</strain>
    </source>
</reference>
<dbReference type="InterPro" id="IPR029062">
    <property type="entry name" value="Class_I_gatase-like"/>
</dbReference>
<dbReference type="GeneID" id="28843986"/>
<dbReference type="OrthoDB" id="543156at2759"/>
<keyword evidence="3" id="KW-0456">Lyase</keyword>
<name>A0A1B8G6C1_9PEZI</name>
<evidence type="ECO:0000256" key="5">
    <source>
        <dbReference type="ARBA" id="ARBA00048082"/>
    </source>
</evidence>
<evidence type="ECO:0000313" key="6">
    <source>
        <dbReference type="EMBL" id="OBT91374.1"/>
    </source>
</evidence>
<evidence type="ECO:0000256" key="2">
    <source>
        <dbReference type="ARBA" id="ARBA00023016"/>
    </source>
</evidence>
<dbReference type="EMBL" id="KV460296">
    <property type="protein sequence ID" value="OBT91374.1"/>
    <property type="molecule type" value="Genomic_DNA"/>
</dbReference>
<organism evidence="6 7">
    <name type="scientific">Pseudogymnoascus verrucosus</name>
    <dbReference type="NCBI Taxonomy" id="342668"/>
    <lineage>
        <taxon>Eukaryota</taxon>
        <taxon>Fungi</taxon>
        <taxon>Dikarya</taxon>
        <taxon>Ascomycota</taxon>
        <taxon>Pezizomycotina</taxon>
        <taxon>Leotiomycetes</taxon>
        <taxon>Thelebolales</taxon>
        <taxon>Thelebolaceae</taxon>
        <taxon>Pseudogymnoascus</taxon>
    </lineage>
</organism>
<dbReference type="AlphaFoldDB" id="A0A1B8G6C1"/>
<dbReference type="STRING" id="342668.A0A1B8G6C1"/>
<dbReference type="RefSeq" id="XP_018125107.1">
    <property type="nucleotide sequence ID" value="XM_018279994.2"/>
</dbReference>
<dbReference type="SUPFAM" id="SSF52317">
    <property type="entry name" value="Class I glutamine amidotransferase-like"/>
    <property type="match status" value="1"/>
</dbReference>
<dbReference type="GO" id="GO:0019243">
    <property type="term" value="P:methylglyoxal catabolic process to D-lactate via S-lactoyl-glutathione"/>
    <property type="evidence" value="ECO:0007669"/>
    <property type="project" value="TreeGrafter"/>
</dbReference>
<dbReference type="PANTHER" id="PTHR48094">
    <property type="entry name" value="PROTEIN/NUCLEIC ACID DEGLYCASE DJ-1-RELATED"/>
    <property type="match status" value="1"/>
</dbReference>
<reference evidence="6 7" key="1">
    <citation type="submission" date="2016-03" db="EMBL/GenBank/DDBJ databases">
        <title>Comparative genomics of Pseudogymnoascus destructans, the fungus causing white-nose syndrome of bats.</title>
        <authorList>
            <person name="Palmer J.M."/>
            <person name="Drees K.P."/>
            <person name="Foster J.T."/>
            <person name="Lindner D.L."/>
        </authorList>
    </citation>
    <scope>NUCLEOTIDE SEQUENCE [LARGE SCALE GENOMIC DNA]</scope>
    <source>
        <strain evidence="6 7">UAMH 10579</strain>
    </source>
</reference>
<dbReference type="Proteomes" id="UP000091956">
    <property type="component" value="Unassembled WGS sequence"/>
</dbReference>
<gene>
    <name evidence="6" type="ORF">VE01_10600</name>
</gene>
<comment type="similarity">
    <text evidence="4">Belongs to the peptidase C56 family. HSP31-like subfamily.</text>
</comment>
<dbReference type="Gene3D" id="3.40.50.880">
    <property type="match status" value="1"/>
</dbReference>
<sequence length="226" mass="24943">MSKQSILIVLSSSPQGWYLPEFAHPYEVLSPHFDLVVASPKGGATVLDPVSVELFKGDAYCVEFAETKQKLWLETQRLENFLGRAKEFVCIFYVGGFGPMFDLVDDATSIQLIREFHEASCTVVALCHGAAALLNVRLADGSHYIEGEKVTGFSNEEEIAVDRQKDMPFHLEDALNNASGGNYERSKEAWAPHVTVSSTKKLLWGQNPASAQPLAVELLKALKAER</sequence>
<dbReference type="GO" id="GO:0005737">
    <property type="term" value="C:cytoplasm"/>
    <property type="evidence" value="ECO:0007669"/>
    <property type="project" value="TreeGrafter"/>
</dbReference>
<dbReference type="CDD" id="cd03141">
    <property type="entry name" value="GATase1_Hsp31_like"/>
    <property type="match status" value="1"/>
</dbReference>
<accession>A0A1B8G6C1</accession>
<evidence type="ECO:0000313" key="7">
    <source>
        <dbReference type="Proteomes" id="UP000091956"/>
    </source>
</evidence>
<keyword evidence="7" id="KW-1185">Reference proteome</keyword>
<protein>
    <recommendedName>
        <fullName evidence="1">D-lactate dehydratase</fullName>
        <ecNumber evidence="1">4.2.1.130</ecNumber>
    </recommendedName>
</protein>
<evidence type="ECO:0000256" key="3">
    <source>
        <dbReference type="ARBA" id="ARBA00023239"/>
    </source>
</evidence>
<evidence type="ECO:0000256" key="1">
    <source>
        <dbReference type="ARBA" id="ARBA00013134"/>
    </source>
</evidence>
<dbReference type="EC" id="4.2.1.130" evidence="1"/>
<comment type="catalytic activity">
    <reaction evidence="5">
        <text>methylglyoxal + H2O = (R)-lactate + H(+)</text>
        <dbReference type="Rhea" id="RHEA:27754"/>
        <dbReference type="ChEBI" id="CHEBI:15377"/>
        <dbReference type="ChEBI" id="CHEBI:15378"/>
        <dbReference type="ChEBI" id="CHEBI:16004"/>
        <dbReference type="ChEBI" id="CHEBI:17158"/>
        <dbReference type="EC" id="4.2.1.130"/>
    </reaction>
</comment>
<proteinExistence type="inferred from homology"/>
<keyword evidence="2" id="KW-0346">Stress response</keyword>
<dbReference type="InterPro" id="IPR050325">
    <property type="entry name" value="Prot/Nucl_acid_deglycase"/>
</dbReference>